<dbReference type="EMBL" id="VNIQ01000002">
    <property type="protein sequence ID" value="TYQ06494.1"/>
    <property type="molecule type" value="Genomic_DNA"/>
</dbReference>
<evidence type="ECO:0000313" key="4">
    <source>
        <dbReference type="EMBL" id="TYQ06494.1"/>
    </source>
</evidence>
<accession>A0A652YU99</accession>
<evidence type="ECO:0000256" key="1">
    <source>
        <dbReference type="ARBA" id="ARBA00004792"/>
    </source>
</evidence>
<dbReference type="GO" id="GO:0046872">
    <property type="term" value="F:metal ion binding"/>
    <property type="evidence" value="ECO:0007669"/>
    <property type="project" value="UniProtKB-KW"/>
</dbReference>
<protein>
    <submittedName>
        <fullName evidence="4">Isopenicillin N synthase-like dioxygenase</fullName>
    </submittedName>
</protein>
<dbReference type="InterPro" id="IPR050231">
    <property type="entry name" value="Iron_ascorbate_oxido_reductase"/>
</dbReference>
<evidence type="ECO:0000256" key="3">
    <source>
        <dbReference type="RuleBase" id="RU003682"/>
    </source>
</evidence>
<dbReference type="InterPro" id="IPR027443">
    <property type="entry name" value="IPNS-like_sf"/>
</dbReference>
<keyword evidence="4" id="KW-0223">Dioxygenase</keyword>
<dbReference type="GO" id="GO:0017000">
    <property type="term" value="P:antibiotic biosynthetic process"/>
    <property type="evidence" value="ECO:0007669"/>
    <property type="project" value="UniProtKB-KW"/>
</dbReference>
<keyword evidence="3" id="KW-0560">Oxidoreductase</keyword>
<dbReference type="Gene3D" id="2.60.120.330">
    <property type="entry name" value="B-lactam Antibiotic, Isopenicillin N Synthase, Chain"/>
    <property type="match status" value="1"/>
</dbReference>
<dbReference type="PROSITE" id="PS51471">
    <property type="entry name" value="FE2OG_OXY"/>
    <property type="match status" value="1"/>
</dbReference>
<comment type="pathway">
    <text evidence="1">Antibiotic biosynthesis.</text>
</comment>
<comment type="caution">
    <text evidence="4">The sequence shown here is derived from an EMBL/GenBank/DDBJ whole genome shotgun (WGS) entry which is preliminary data.</text>
</comment>
<dbReference type="SUPFAM" id="SSF51197">
    <property type="entry name" value="Clavaminate synthase-like"/>
    <property type="match status" value="1"/>
</dbReference>
<dbReference type="InterPro" id="IPR026992">
    <property type="entry name" value="DIOX_N"/>
</dbReference>
<proteinExistence type="inferred from homology"/>
<dbReference type="PANTHER" id="PTHR47990">
    <property type="entry name" value="2-OXOGLUTARATE (2OG) AND FE(II)-DEPENDENT OXYGENASE SUPERFAMILY PROTEIN-RELATED"/>
    <property type="match status" value="1"/>
</dbReference>
<sequence>MNTIPLVDLEQWRTGSSLQRAKLSERVDQALQGSGFLLISGHGIDPELRAQIRAAGSAFFTSGPATKHRYRTHVGGRGWIPSGAEANAFVEETPGPADLKETYTNGWDDYSTGDPVVDNEWFAPNVWPTEVPEFERLCATYTEQMRSLAAELLTVFASALNLDPDWFTSRTDRAPHSFNLNRYPAMAETGIAIDGQYRIAPHTDFGVITILDRQAGYGGLQVDTGDGSWVNAPFVDDAFTINIGDLMARWTGDRWRSTRHRVLPPSAHDPNEELISLIFFFEANHDAVIESFGPPIGRAHAYQPVTTADYLRARYSAITI</sequence>
<gene>
    <name evidence="4" type="ORF">FNL38_102630</name>
</gene>
<dbReference type="PRINTS" id="PR00682">
    <property type="entry name" value="IPNSYNTHASE"/>
</dbReference>
<dbReference type="InterPro" id="IPR044861">
    <property type="entry name" value="IPNS-like_FE2OG_OXY"/>
</dbReference>
<name>A0A652YU99_NOCGL</name>
<dbReference type="Pfam" id="PF14226">
    <property type="entry name" value="DIOX_N"/>
    <property type="match status" value="1"/>
</dbReference>
<dbReference type="GO" id="GO:0051213">
    <property type="term" value="F:dioxygenase activity"/>
    <property type="evidence" value="ECO:0007669"/>
    <property type="project" value="UniProtKB-KW"/>
</dbReference>
<comment type="similarity">
    <text evidence="3">Belongs to the iron/ascorbate-dependent oxidoreductase family.</text>
</comment>
<dbReference type="InterPro" id="IPR005123">
    <property type="entry name" value="Oxoglu/Fe-dep_dioxygenase_dom"/>
</dbReference>
<evidence type="ECO:0000256" key="2">
    <source>
        <dbReference type="ARBA" id="ARBA00023194"/>
    </source>
</evidence>
<dbReference type="Pfam" id="PF03171">
    <property type="entry name" value="2OG-FeII_Oxy"/>
    <property type="match status" value="1"/>
</dbReference>
<organism evidence="4">
    <name type="scientific">Nocardia globerula</name>
    <dbReference type="NCBI Taxonomy" id="1818"/>
    <lineage>
        <taxon>Bacteria</taxon>
        <taxon>Bacillati</taxon>
        <taxon>Actinomycetota</taxon>
        <taxon>Actinomycetes</taxon>
        <taxon>Mycobacteriales</taxon>
        <taxon>Nocardiaceae</taxon>
        <taxon>Nocardia</taxon>
    </lineage>
</organism>
<dbReference type="AlphaFoldDB" id="A0A652YU99"/>
<keyword evidence="3" id="KW-0408">Iron</keyword>
<keyword evidence="3" id="KW-0479">Metal-binding</keyword>
<reference evidence="4" key="1">
    <citation type="submission" date="2019-07" db="EMBL/GenBank/DDBJ databases">
        <title>Genomic Encyclopedia of Type Strains, Phase IV (KMG-IV): sequencing the most valuable type-strain genomes for metagenomic binning, comparative biology and taxonomic classification.</title>
        <authorList>
            <person name="Goeker M."/>
        </authorList>
    </citation>
    <scope>NUCLEOTIDE SEQUENCE</scope>
    <source>
        <strain evidence="4">DSM 44596</strain>
    </source>
</reference>
<keyword evidence="2" id="KW-0045">Antibiotic biosynthesis</keyword>